<name>A0ABT8T857_9BACT</name>
<gene>
    <name evidence="2" type="ORF">Q2362_07015</name>
</gene>
<evidence type="ECO:0000313" key="3">
    <source>
        <dbReference type="Proteomes" id="UP001171111"/>
    </source>
</evidence>
<dbReference type="Gene3D" id="3.40.30.10">
    <property type="entry name" value="Glutaredoxin"/>
    <property type="match status" value="1"/>
</dbReference>
<evidence type="ECO:0000313" key="2">
    <source>
        <dbReference type="EMBL" id="MDO2409847.1"/>
    </source>
</evidence>
<dbReference type="EMBL" id="JAULJQ010000008">
    <property type="protein sequence ID" value="MDO2409847.1"/>
    <property type="molecule type" value="Genomic_DNA"/>
</dbReference>
<dbReference type="RefSeq" id="WP_302244622.1">
    <property type="nucleotide sequence ID" value="NZ_JAULJQ010000008.1"/>
</dbReference>
<dbReference type="Proteomes" id="UP001171111">
    <property type="component" value="Unassembled WGS sequence"/>
</dbReference>
<dbReference type="InterPro" id="IPR036249">
    <property type="entry name" value="Thioredoxin-like_sf"/>
</dbReference>
<feature type="signal peptide" evidence="1">
    <location>
        <begin position="1"/>
        <end position="18"/>
    </location>
</feature>
<proteinExistence type="predicted"/>
<comment type="caution">
    <text evidence="2">The sequence shown here is derived from an EMBL/GenBank/DDBJ whole genome shotgun (WGS) entry which is preliminary data.</text>
</comment>
<sequence>MKKSVILASALLVSTAFGELSDEQILSMFDLPKGVEAKIDERSQLEGVGFEQIIISIKGKTDEMRQVFFTDGKYLFPDVIDVEKKISYAGDFQKAEQEKRQFAGYKKLGALLKTYPQEKIMELGDSKKELMYVFTDPLCPYCQEELKNIETTLKEYRLKLVFTPLTSHGEDAVARSLAIQEQMKSAKTDAEKIALLRKYYDKANAAPEYKAEKIKKEQEIVHSIFATGAIRGVPAFIEASNLEIK</sequence>
<accession>A0ABT8T857</accession>
<dbReference type="SUPFAM" id="SSF52833">
    <property type="entry name" value="Thioredoxin-like"/>
    <property type="match status" value="1"/>
</dbReference>
<organism evidence="2 3">
    <name type="scientific">Campylobacter magnus</name>
    <dbReference type="NCBI Taxonomy" id="3026462"/>
    <lineage>
        <taxon>Bacteria</taxon>
        <taxon>Pseudomonadati</taxon>
        <taxon>Campylobacterota</taxon>
        <taxon>Epsilonproteobacteria</taxon>
        <taxon>Campylobacterales</taxon>
        <taxon>Campylobacteraceae</taxon>
        <taxon>Campylobacter</taxon>
    </lineage>
</organism>
<reference evidence="2 3" key="1">
    <citation type="submission" date="2023-06" db="EMBL/GenBank/DDBJ databases">
        <title>Campylobacter magnum sp. nov., isolated from cecal contents of domestic pigs (Sus scrofa domesticus).</title>
        <authorList>
            <person name="Papic B."/>
            <person name="Gruntar I."/>
        </authorList>
    </citation>
    <scope>NUCLEOTIDE SEQUENCE [LARGE SCALE GENOMIC DNA]</scope>
    <source>
        <strain evidence="3">34484-21</strain>
    </source>
</reference>
<protein>
    <submittedName>
        <fullName evidence="2">Thioredoxin fold domain-containing protein</fullName>
    </submittedName>
</protein>
<keyword evidence="1" id="KW-0732">Signal</keyword>
<keyword evidence="3" id="KW-1185">Reference proteome</keyword>
<evidence type="ECO:0000256" key="1">
    <source>
        <dbReference type="SAM" id="SignalP"/>
    </source>
</evidence>
<feature type="chain" id="PRO_5047138778" evidence="1">
    <location>
        <begin position="19"/>
        <end position="245"/>
    </location>
</feature>